<organism evidence="1 2">
    <name type="scientific">Cryptosporangium minutisporangium</name>
    <dbReference type="NCBI Taxonomy" id="113569"/>
    <lineage>
        <taxon>Bacteria</taxon>
        <taxon>Bacillati</taxon>
        <taxon>Actinomycetota</taxon>
        <taxon>Actinomycetes</taxon>
        <taxon>Cryptosporangiales</taxon>
        <taxon>Cryptosporangiaceae</taxon>
        <taxon>Cryptosporangium</taxon>
    </lineage>
</organism>
<dbReference type="Pfam" id="PF19866">
    <property type="entry name" value="DUF6339"/>
    <property type="match status" value="1"/>
</dbReference>
<dbReference type="RefSeq" id="WP_345728361.1">
    <property type="nucleotide sequence ID" value="NZ_BAAAYN010000017.1"/>
</dbReference>
<keyword evidence="2" id="KW-1185">Reference proteome</keyword>
<dbReference type="Proteomes" id="UP001501676">
    <property type="component" value="Unassembled WGS sequence"/>
</dbReference>
<dbReference type="EMBL" id="BAAAYN010000017">
    <property type="protein sequence ID" value="GAA3386750.1"/>
    <property type="molecule type" value="Genomic_DNA"/>
</dbReference>
<comment type="caution">
    <text evidence="1">The sequence shown here is derived from an EMBL/GenBank/DDBJ whole genome shotgun (WGS) entry which is preliminary data.</text>
</comment>
<protein>
    <recommendedName>
        <fullName evidence="3">DUF1819 family protein</fullName>
    </recommendedName>
</protein>
<sequence>MTLLLYPRLTPLAARARLSQFTGRNIDELRDGAEPRHPDMYFAATGGVPAASEHLDRLAGRFRDAVMAHGYPGTATDTDRTAADRTLASVMVDQMRLEPAEASARDLWTFLAIQVIPDVVAWRWPSATNEQRWICTDITRHALGRLWWQAFTLATPTTDGRADCTLLARLSESDLNQIFERRSIGGRPALARALARAVTNPDLTPPHIARRRVIRDVTKRVRRLLPFTLFMALHEEQLQARVDELVRDSVKALDQTRGTANP</sequence>
<reference evidence="2" key="1">
    <citation type="journal article" date="2019" name="Int. J. Syst. Evol. Microbiol.">
        <title>The Global Catalogue of Microorganisms (GCM) 10K type strain sequencing project: providing services to taxonomists for standard genome sequencing and annotation.</title>
        <authorList>
            <consortium name="The Broad Institute Genomics Platform"/>
            <consortium name="The Broad Institute Genome Sequencing Center for Infectious Disease"/>
            <person name="Wu L."/>
            <person name="Ma J."/>
        </authorList>
    </citation>
    <scope>NUCLEOTIDE SEQUENCE [LARGE SCALE GENOMIC DNA]</scope>
    <source>
        <strain evidence="2">JCM 9458</strain>
    </source>
</reference>
<accession>A0ABP6SWZ7</accession>
<name>A0ABP6SWZ7_9ACTN</name>
<evidence type="ECO:0000313" key="2">
    <source>
        <dbReference type="Proteomes" id="UP001501676"/>
    </source>
</evidence>
<dbReference type="InterPro" id="IPR045920">
    <property type="entry name" value="DUF6339"/>
</dbReference>
<proteinExistence type="predicted"/>
<evidence type="ECO:0000313" key="1">
    <source>
        <dbReference type="EMBL" id="GAA3386750.1"/>
    </source>
</evidence>
<evidence type="ECO:0008006" key="3">
    <source>
        <dbReference type="Google" id="ProtNLM"/>
    </source>
</evidence>
<gene>
    <name evidence="1" type="ORF">GCM10020369_26560</name>
</gene>